<keyword evidence="1 5" id="KW-0853">WD repeat</keyword>
<dbReference type="InterPro" id="IPR011047">
    <property type="entry name" value="Quinoprotein_ADH-like_sf"/>
</dbReference>
<dbReference type="Gene3D" id="2.130.10.10">
    <property type="entry name" value="YVTN repeat-like/Quinoprotein amine dehydrogenase"/>
    <property type="match status" value="4"/>
</dbReference>
<protein>
    <submittedName>
        <fullName evidence="9">High-affnity carbon uptake protein Hat/HatR</fullName>
    </submittedName>
</protein>
<feature type="domain" description="Protein kinase" evidence="8">
    <location>
        <begin position="83"/>
        <end position="350"/>
    </location>
</feature>
<proteinExistence type="predicted"/>
<feature type="repeat" description="WD" evidence="5">
    <location>
        <begin position="715"/>
        <end position="741"/>
    </location>
</feature>
<keyword evidence="7" id="KW-0472">Membrane</keyword>
<dbReference type="InterPro" id="IPR001680">
    <property type="entry name" value="WD40_rpt"/>
</dbReference>
<feature type="repeat" description="WD" evidence="5">
    <location>
        <begin position="973"/>
        <end position="1005"/>
    </location>
</feature>
<keyword evidence="7" id="KW-0812">Transmembrane</keyword>
<dbReference type="InterPro" id="IPR011009">
    <property type="entry name" value="Kinase-like_dom_sf"/>
</dbReference>
<dbReference type="SMART" id="SM00220">
    <property type="entry name" value="S_TKc"/>
    <property type="match status" value="1"/>
</dbReference>
<dbReference type="InterPro" id="IPR017441">
    <property type="entry name" value="Protein_kinase_ATP_BS"/>
</dbReference>
<dbReference type="Pfam" id="PF00069">
    <property type="entry name" value="Pkinase"/>
    <property type="match status" value="1"/>
</dbReference>
<dbReference type="Gene3D" id="3.30.200.20">
    <property type="entry name" value="Phosphorylase Kinase, domain 1"/>
    <property type="match status" value="1"/>
</dbReference>
<evidence type="ECO:0000256" key="7">
    <source>
        <dbReference type="SAM" id="Phobius"/>
    </source>
</evidence>
<dbReference type="GO" id="GO:0004672">
    <property type="term" value="F:protein kinase activity"/>
    <property type="evidence" value="ECO:0007669"/>
    <property type="project" value="InterPro"/>
</dbReference>
<accession>A0A225DHG6</accession>
<reference evidence="10" key="1">
    <citation type="submission" date="2017-06" db="EMBL/GenBank/DDBJ databases">
        <title>Genome analysis of Fimbriiglobus ruber SP5, the first member of the order Planctomycetales with confirmed chitinolytic capability.</title>
        <authorList>
            <person name="Ravin N.V."/>
            <person name="Rakitin A.L."/>
            <person name="Ivanova A.A."/>
            <person name="Beletsky A.V."/>
            <person name="Kulichevskaya I.S."/>
            <person name="Mardanov A.V."/>
            <person name="Dedysh S.N."/>
        </authorList>
    </citation>
    <scope>NUCLEOTIDE SEQUENCE [LARGE SCALE GENOMIC DNA]</scope>
    <source>
        <strain evidence="10">SP5</strain>
    </source>
</reference>
<dbReference type="PROSITE" id="PS00108">
    <property type="entry name" value="PROTEIN_KINASE_ST"/>
    <property type="match status" value="1"/>
</dbReference>
<evidence type="ECO:0000259" key="8">
    <source>
        <dbReference type="PROSITE" id="PS50011"/>
    </source>
</evidence>
<feature type="transmembrane region" description="Helical" evidence="7">
    <location>
        <begin position="375"/>
        <end position="396"/>
    </location>
</feature>
<keyword evidence="2" id="KW-0677">Repeat</keyword>
<evidence type="ECO:0000256" key="6">
    <source>
        <dbReference type="PROSITE-ProRule" id="PRU10141"/>
    </source>
</evidence>
<evidence type="ECO:0000256" key="2">
    <source>
        <dbReference type="ARBA" id="ARBA00022737"/>
    </source>
</evidence>
<dbReference type="SUPFAM" id="SSF56112">
    <property type="entry name" value="Protein kinase-like (PK-like)"/>
    <property type="match status" value="1"/>
</dbReference>
<dbReference type="PROSITE" id="PS00107">
    <property type="entry name" value="PROTEIN_KINASE_ATP"/>
    <property type="match status" value="1"/>
</dbReference>
<dbReference type="InterPro" id="IPR020472">
    <property type="entry name" value="WD40_PAC1"/>
</dbReference>
<evidence type="ECO:0000313" key="9">
    <source>
        <dbReference type="EMBL" id="OWK39104.1"/>
    </source>
</evidence>
<dbReference type="CDD" id="cd14014">
    <property type="entry name" value="STKc_PknB_like"/>
    <property type="match status" value="1"/>
</dbReference>
<dbReference type="InterPro" id="IPR019775">
    <property type="entry name" value="WD40_repeat_CS"/>
</dbReference>
<dbReference type="InterPro" id="IPR000719">
    <property type="entry name" value="Prot_kinase_dom"/>
</dbReference>
<keyword evidence="10" id="KW-1185">Reference proteome</keyword>
<dbReference type="PROSITE" id="PS50011">
    <property type="entry name" value="PROTEIN_KINASE_DOM"/>
    <property type="match status" value="1"/>
</dbReference>
<gene>
    <name evidence="9" type="ORF">FRUB_06186</name>
</gene>
<dbReference type="PRINTS" id="PR00320">
    <property type="entry name" value="GPROTEINBRPT"/>
</dbReference>
<evidence type="ECO:0000256" key="1">
    <source>
        <dbReference type="ARBA" id="ARBA00022574"/>
    </source>
</evidence>
<organism evidence="9 10">
    <name type="scientific">Fimbriiglobus ruber</name>
    <dbReference type="NCBI Taxonomy" id="1908690"/>
    <lineage>
        <taxon>Bacteria</taxon>
        <taxon>Pseudomonadati</taxon>
        <taxon>Planctomycetota</taxon>
        <taxon>Planctomycetia</taxon>
        <taxon>Gemmatales</taxon>
        <taxon>Gemmataceae</taxon>
        <taxon>Fimbriiglobus</taxon>
    </lineage>
</organism>
<evidence type="ECO:0000313" key="10">
    <source>
        <dbReference type="Proteomes" id="UP000214646"/>
    </source>
</evidence>
<dbReference type="OrthoDB" id="500858at2"/>
<feature type="repeat" description="WD" evidence="5">
    <location>
        <begin position="587"/>
        <end position="628"/>
    </location>
</feature>
<dbReference type="PROSITE" id="PS50082">
    <property type="entry name" value="WD_REPEATS_2"/>
    <property type="match status" value="8"/>
</dbReference>
<sequence length="1122" mass="121544">MPEPSPDVVKDLFLEAADLDPRGRGAFLDERCAGDPELRTAVEELLHFDAKAQSSPHFLASPAAVVRANLPLIEPVPPSIGRYHIVRCLGEGGMGTVYEAEQDDPRRSVALKVMRRGSGSSDLRKRFAQEASILARLSHVGIARVYEAGATEDGQLYFAMEFIRGLPLDEYVRRHAADARARLDLAAQVCDAVQHAHVQGIVHRDLKPANILVDEGGRPKVLDFGVALVTGGILGTTAHTHTGQLIGTFGYMSPEQVAADPRAVDARSDVYTLGVILYELLADRLPYRLDGLPIPEVVRLIREEEPSRLGSVNQQFRGAVETVVAKALEKDKARRYQSAAELAADLRRHLADEPIQARPASVFYKSRRFVGRNKGLVAGAALVFAALVGATVLSLISARRAQENAQLARSQAYQSRLAAAVAALSEHDVAAAARHLDRAPKELRGWEWHHLHSRLDDRLRAVAAAPGETLHVLPRPDGVQVGRLTRSSLVVTDLDGRPVRAVSFEPALSGVGMVRQTAAGLRILDLAGGFALSVRDENGKEIRRLDVSHYGGEISPDGLKLAVFLNRNDRAGDMALYDVASGTRVECIGHTDGILSAAFSPDGKRLASASEDRSCRLWDVATGKQTAPECLGHTSKLLSVAFRADSARVVTTSADGTVRQWDAATGAVAEPPFDHHAGEVLTAAYSPDGKWVASGGADHTIRLWPATGRQQRAVLHGHAGAVNELVFAPDGRTLASVSQDRGFLFLGDNTVGVWDLDAVGLPVLYGHANYVYPVAYSPDGRWIASGGWDNTVRLWDAVTGEACATLRDPPGCVRALAFSPDGAWLVAGCDFGGELLFWDTATGCVIRRIREPYPCVQYLAVSPDGTHVTVGRWPGAGEFRVFEVASGMEVGSADGVAMAFSPDGKWLAGRDADGKTVLLWDAHDLRPVATWPGHTDVITAITFRRDGARLVSASSDHTVRVWDTTTGKCLRVFDGHTDKVYGVAFHPDGRRVASAGRDRDILVWDPEGDQEGVRLPGHTSYIWSLAFSPDGRSLVSGSGDHTVRLWDTEPLRDRYLARRAAETRRPDAERLVGRLCREMKDADRVVASLRADHSLSEPQRDAALRAMLRRSTKPVDGQSRAE</sequence>
<dbReference type="CDD" id="cd00200">
    <property type="entry name" value="WD40"/>
    <property type="match status" value="2"/>
</dbReference>
<keyword evidence="4 6" id="KW-0067">ATP-binding</keyword>
<evidence type="ECO:0000256" key="5">
    <source>
        <dbReference type="PROSITE-ProRule" id="PRU00221"/>
    </source>
</evidence>
<dbReference type="GO" id="GO:0005524">
    <property type="term" value="F:ATP binding"/>
    <property type="evidence" value="ECO:0007669"/>
    <property type="project" value="UniProtKB-UniRule"/>
</dbReference>
<feature type="repeat" description="WD" evidence="5">
    <location>
        <begin position="931"/>
        <end position="972"/>
    </location>
</feature>
<evidence type="ECO:0000256" key="3">
    <source>
        <dbReference type="ARBA" id="ARBA00022741"/>
    </source>
</evidence>
<dbReference type="PROSITE" id="PS00678">
    <property type="entry name" value="WD_REPEATS_1"/>
    <property type="match status" value="3"/>
</dbReference>
<dbReference type="InterPro" id="IPR008271">
    <property type="entry name" value="Ser/Thr_kinase_AS"/>
</dbReference>
<keyword evidence="3 6" id="KW-0547">Nucleotide-binding</keyword>
<feature type="repeat" description="WD" evidence="5">
    <location>
        <begin position="1015"/>
        <end position="1049"/>
    </location>
</feature>
<dbReference type="InterPro" id="IPR015943">
    <property type="entry name" value="WD40/YVTN_repeat-like_dom_sf"/>
</dbReference>
<feature type="repeat" description="WD" evidence="5">
    <location>
        <begin position="764"/>
        <end position="805"/>
    </location>
</feature>
<dbReference type="SMART" id="SM00320">
    <property type="entry name" value="WD40"/>
    <property type="match status" value="10"/>
</dbReference>
<feature type="repeat" description="WD" evidence="5">
    <location>
        <begin position="630"/>
        <end position="671"/>
    </location>
</feature>
<dbReference type="Gene3D" id="1.10.510.10">
    <property type="entry name" value="Transferase(Phosphotransferase) domain 1"/>
    <property type="match status" value="1"/>
</dbReference>
<dbReference type="EMBL" id="NIDE01000011">
    <property type="protein sequence ID" value="OWK39104.1"/>
    <property type="molecule type" value="Genomic_DNA"/>
</dbReference>
<dbReference type="RefSeq" id="WP_088257079.1">
    <property type="nucleotide sequence ID" value="NZ_NIDE01000011.1"/>
</dbReference>
<feature type="binding site" evidence="6">
    <location>
        <position position="112"/>
    </location>
    <ligand>
        <name>ATP</name>
        <dbReference type="ChEBI" id="CHEBI:30616"/>
    </ligand>
</feature>
<dbReference type="AlphaFoldDB" id="A0A225DHG6"/>
<comment type="caution">
    <text evidence="9">The sequence shown here is derived from an EMBL/GenBank/DDBJ whole genome shotgun (WGS) entry which is preliminary data.</text>
</comment>
<dbReference type="SUPFAM" id="SSF50998">
    <property type="entry name" value="Quinoprotein alcohol dehydrogenase-like"/>
    <property type="match status" value="1"/>
</dbReference>
<name>A0A225DHG6_9BACT</name>
<keyword evidence="7" id="KW-1133">Transmembrane helix</keyword>
<dbReference type="SUPFAM" id="SSF50993">
    <property type="entry name" value="Peptidase/esterase 'gauge' domain"/>
    <property type="match status" value="1"/>
</dbReference>
<dbReference type="PROSITE" id="PS50294">
    <property type="entry name" value="WD_REPEATS_REGION"/>
    <property type="match status" value="7"/>
</dbReference>
<evidence type="ECO:0000256" key="4">
    <source>
        <dbReference type="ARBA" id="ARBA00022840"/>
    </source>
</evidence>
<feature type="repeat" description="WD" evidence="5">
    <location>
        <begin position="673"/>
        <end position="704"/>
    </location>
</feature>
<dbReference type="Proteomes" id="UP000214646">
    <property type="component" value="Unassembled WGS sequence"/>
</dbReference>
<dbReference type="PANTHER" id="PTHR19879">
    <property type="entry name" value="TRANSCRIPTION INITIATION FACTOR TFIID"/>
    <property type="match status" value="1"/>
</dbReference>
<dbReference type="PANTHER" id="PTHR19879:SF9">
    <property type="entry name" value="TRANSCRIPTION INITIATION FACTOR TFIID SUBUNIT 5"/>
    <property type="match status" value="1"/>
</dbReference>
<dbReference type="Pfam" id="PF00400">
    <property type="entry name" value="WD40"/>
    <property type="match status" value="10"/>
</dbReference>